<comment type="cofactor">
    <cofactor evidence="1">
        <name>Zn(2+)</name>
        <dbReference type="ChEBI" id="CHEBI:29105"/>
    </cofactor>
</comment>
<sequence length="705" mass="77006">MIRRLLVASVSVFGLAIATPVLAQDAAEETTPEMDFGTWGVGLEYLDRAVDPGDDFFAYVNAKWLAGAPIPDDRSSYGTFAWLAENATSDIEALMAELVASDPAQGTVERRIVDAYQAYLDTDAIEAKGMAPAQPYLQTIAQAPDLEALVRLFPQAGYPALVGASVGVNADNPTEHLVDIGFNGMGLPDRDYYLVDSERNEEIRAKYREFLTTMLDAAGYEDPAAAAEAVYAFEHKVAELEWDRRYLRNPTLTFNPADRATLLALEPEFPTQALLDAAGFAGQDLFDLGQLPPTDEEIAAAGLTEENLAQIGGGLPAMMRLLGETDLATLKAYMAVRFLSSNASVLPKAVDDANFAFYGTVLSGQTVQRPRWKRAIAAVEGQLGEQLAALYVARHFPPAAKTEMEKLVGNLQAALKESISANDWMGAETTAEAQAKLAGFTAMIGYPDEFETYDGLEIVAGDALGNRVRAIDWALADSRDKLGKPVDTTEWGMLPQQVNAYYNPLFNQIVFPAAILQQPFFGLEADPAVNYGAIGAVIGHEIGHGFDDQGSRYDATGTLRNWWQDADRSAFKAKTDQLAALIEAYCPVDDGALCLRGDLSMGETIGDVVGLQVAYRAYRMSLNGEEAPVIDGLTGDQRFFLGYGQVWRDTYRPEALRNRVMTANHPPSEFRLNNTVRQMDAWYDAFDVGPDDALYLPPEERVSIW</sequence>
<dbReference type="SUPFAM" id="SSF55486">
    <property type="entry name" value="Metalloproteases ('zincins'), catalytic domain"/>
    <property type="match status" value="1"/>
</dbReference>
<dbReference type="InterPro" id="IPR008753">
    <property type="entry name" value="Peptidase_M13_N"/>
</dbReference>
<dbReference type="PRINTS" id="PR00786">
    <property type="entry name" value="NEPRILYSIN"/>
</dbReference>
<dbReference type="InterPro" id="IPR018497">
    <property type="entry name" value="Peptidase_M13_C"/>
</dbReference>
<dbReference type="RefSeq" id="WP_346785529.1">
    <property type="nucleotide sequence ID" value="NZ_JBDLBR010000004.1"/>
</dbReference>
<evidence type="ECO:0000259" key="10">
    <source>
        <dbReference type="Pfam" id="PF05649"/>
    </source>
</evidence>
<proteinExistence type="inferred from homology"/>
<dbReference type="PANTHER" id="PTHR11733">
    <property type="entry name" value="ZINC METALLOPROTEASE FAMILY M13 NEPRILYSIN-RELATED"/>
    <property type="match status" value="1"/>
</dbReference>
<comment type="caution">
    <text evidence="11">The sequence shown here is derived from an EMBL/GenBank/DDBJ whole genome shotgun (WGS) entry which is preliminary data.</text>
</comment>
<evidence type="ECO:0000256" key="1">
    <source>
        <dbReference type="ARBA" id="ARBA00001947"/>
    </source>
</evidence>
<keyword evidence="3" id="KW-0645">Protease</keyword>
<feature type="signal peptide" evidence="8">
    <location>
        <begin position="1"/>
        <end position="23"/>
    </location>
</feature>
<dbReference type="PANTHER" id="PTHR11733:SF167">
    <property type="entry name" value="FI17812P1-RELATED"/>
    <property type="match status" value="1"/>
</dbReference>
<keyword evidence="5 11" id="KW-0378">Hydrolase</keyword>
<dbReference type="InterPro" id="IPR000718">
    <property type="entry name" value="Peptidase_M13"/>
</dbReference>
<evidence type="ECO:0000313" key="12">
    <source>
        <dbReference type="Proteomes" id="UP001484535"/>
    </source>
</evidence>
<feature type="domain" description="Peptidase M13 C-terminal" evidence="9">
    <location>
        <begin position="499"/>
        <end position="702"/>
    </location>
</feature>
<evidence type="ECO:0000256" key="6">
    <source>
        <dbReference type="ARBA" id="ARBA00022833"/>
    </source>
</evidence>
<keyword evidence="7" id="KW-0482">Metalloprotease</keyword>
<evidence type="ECO:0000256" key="5">
    <source>
        <dbReference type="ARBA" id="ARBA00022801"/>
    </source>
</evidence>
<keyword evidence="8" id="KW-0732">Signal</keyword>
<dbReference type="Gene3D" id="3.40.390.10">
    <property type="entry name" value="Collagenase (Catalytic Domain)"/>
    <property type="match status" value="1"/>
</dbReference>
<dbReference type="Pfam" id="PF05649">
    <property type="entry name" value="Peptidase_M13_N"/>
    <property type="match status" value="1"/>
</dbReference>
<dbReference type="Gene3D" id="1.10.1380.10">
    <property type="entry name" value="Neutral endopeptidase , domain2"/>
    <property type="match status" value="1"/>
</dbReference>
<name>A0ABV0CYY8_9SPHN</name>
<evidence type="ECO:0000256" key="8">
    <source>
        <dbReference type="SAM" id="SignalP"/>
    </source>
</evidence>
<dbReference type="InterPro" id="IPR042089">
    <property type="entry name" value="Peptidase_M13_dom_2"/>
</dbReference>
<evidence type="ECO:0000259" key="9">
    <source>
        <dbReference type="Pfam" id="PF01431"/>
    </source>
</evidence>
<organism evidence="11 12">
    <name type="scientific">Aurantiacibacter flavus</name>
    <dbReference type="NCBI Taxonomy" id="3145232"/>
    <lineage>
        <taxon>Bacteria</taxon>
        <taxon>Pseudomonadati</taxon>
        <taxon>Pseudomonadota</taxon>
        <taxon>Alphaproteobacteria</taxon>
        <taxon>Sphingomonadales</taxon>
        <taxon>Erythrobacteraceae</taxon>
        <taxon>Aurantiacibacter</taxon>
    </lineage>
</organism>
<evidence type="ECO:0000256" key="7">
    <source>
        <dbReference type="ARBA" id="ARBA00023049"/>
    </source>
</evidence>
<dbReference type="EMBL" id="JBDLBR010000004">
    <property type="protein sequence ID" value="MEN7538074.1"/>
    <property type="molecule type" value="Genomic_DNA"/>
</dbReference>
<dbReference type="GO" id="GO:0016787">
    <property type="term" value="F:hydrolase activity"/>
    <property type="evidence" value="ECO:0007669"/>
    <property type="project" value="UniProtKB-KW"/>
</dbReference>
<reference evidence="11 12" key="1">
    <citation type="submission" date="2024-05" db="EMBL/GenBank/DDBJ databases">
        <authorList>
            <person name="Park S."/>
        </authorList>
    </citation>
    <scope>NUCLEOTIDE SEQUENCE [LARGE SCALE GENOMIC DNA]</scope>
    <source>
        <strain evidence="11 12">DGU5</strain>
    </source>
</reference>
<protein>
    <submittedName>
        <fullName evidence="11">M13 family metallopeptidase</fullName>
        <ecNumber evidence="11">3.4.24.-</ecNumber>
    </submittedName>
</protein>
<dbReference type="Proteomes" id="UP001484535">
    <property type="component" value="Unassembled WGS sequence"/>
</dbReference>
<dbReference type="EC" id="3.4.24.-" evidence="11"/>
<evidence type="ECO:0000256" key="3">
    <source>
        <dbReference type="ARBA" id="ARBA00022670"/>
    </source>
</evidence>
<keyword evidence="4" id="KW-0479">Metal-binding</keyword>
<evidence type="ECO:0000256" key="4">
    <source>
        <dbReference type="ARBA" id="ARBA00022723"/>
    </source>
</evidence>
<gene>
    <name evidence="11" type="ORF">ABDJ38_12900</name>
</gene>
<keyword evidence="6" id="KW-0862">Zinc</keyword>
<comment type="similarity">
    <text evidence="2">Belongs to the peptidase M13 family.</text>
</comment>
<feature type="chain" id="PRO_5045963631" evidence="8">
    <location>
        <begin position="24"/>
        <end position="705"/>
    </location>
</feature>
<accession>A0ABV0CYY8</accession>
<dbReference type="InterPro" id="IPR024079">
    <property type="entry name" value="MetalloPept_cat_dom_sf"/>
</dbReference>
<feature type="domain" description="Peptidase M13 N-terminal" evidence="10">
    <location>
        <begin position="52"/>
        <end position="447"/>
    </location>
</feature>
<evidence type="ECO:0000256" key="2">
    <source>
        <dbReference type="ARBA" id="ARBA00007357"/>
    </source>
</evidence>
<dbReference type="CDD" id="cd08662">
    <property type="entry name" value="M13"/>
    <property type="match status" value="1"/>
</dbReference>
<dbReference type="PROSITE" id="PS51885">
    <property type="entry name" value="NEPRILYSIN"/>
    <property type="match status" value="1"/>
</dbReference>
<evidence type="ECO:0000313" key="11">
    <source>
        <dbReference type="EMBL" id="MEN7538074.1"/>
    </source>
</evidence>
<keyword evidence="12" id="KW-1185">Reference proteome</keyword>
<dbReference type="Pfam" id="PF01431">
    <property type="entry name" value="Peptidase_M13"/>
    <property type="match status" value="1"/>
</dbReference>